<dbReference type="EMBL" id="GG657454">
    <property type="protein sequence ID" value="OAT08329.1"/>
    <property type="molecule type" value="Genomic_DNA"/>
</dbReference>
<dbReference type="KEGG" id="bgh:BDBG_16993"/>
<protein>
    <submittedName>
        <fullName evidence="1">Uncharacterized protein</fullName>
    </submittedName>
</protein>
<dbReference type="VEuPathDB" id="FungiDB:BDBG_16993"/>
<dbReference type="GeneID" id="42528903"/>
<name>A0A179UM82_BLAGS</name>
<dbReference type="Proteomes" id="UP000002038">
    <property type="component" value="Unassembled WGS sequence"/>
</dbReference>
<proteinExistence type="predicted"/>
<gene>
    <name evidence="1" type="ORF">BDBG_16993</name>
</gene>
<dbReference type="RefSeq" id="XP_031578223.1">
    <property type="nucleotide sequence ID" value="XM_031724821.1"/>
</dbReference>
<dbReference type="AlphaFoldDB" id="A0A179UM82"/>
<reference evidence="2" key="1">
    <citation type="journal article" date="2015" name="PLoS Genet.">
        <title>The dynamic genome and transcriptome of the human fungal pathogen Blastomyces and close relative Emmonsia.</title>
        <authorList>
            <person name="Munoz J.F."/>
            <person name="Gauthier G.M."/>
            <person name="Desjardins C.A."/>
            <person name="Gallo J.E."/>
            <person name="Holder J."/>
            <person name="Sullivan T.D."/>
            <person name="Marty A.J."/>
            <person name="Carmen J.C."/>
            <person name="Chen Z."/>
            <person name="Ding L."/>
            <person name="Gujja S."/>
            <person name="Magrini V."/>
            <person name="Misas E."/>
            <person name="Mitreva M."/>
            <person name="Priest M."/>
            <person name="Saif S."/>
            <person name="Whiston E.A."/>
            <person name="Young S."/>
            <person name="Zeng Q."/>
            <person name="Goldman W.E."/>
            <person name="Mardis E.R."/>
            <person name="Taylor J.W."/>
            <person name="McEwen J.G."/>
            <person name="Clay O.K."/>
            <person name="Klein B.S."/>
            <person name="Cuomo C.A."/>
        </authorList>
    </citation>
    <scope>NUCLEOTIDE SEQUENCE [LARGE SCALE GENOMIC DNA]</scope>
    <source>
        <strain evidence="2">SLH14081</strain>
    </source>
</reference>
<organism evidence="1 2">
    <name type="scientific">Blastomyces gilchristii (strain SLH14081)</name>
    <name type="common">Blastomyces dermatitidis</name>
    <dbReference type="NCBI Taxonomy" id="559298"/>
    <lineage>
        <taxon>Eukaryota</taxon>
        <taxon>Fungi</taxon>
        <taxon>Dikarya</taxon>
        <taxon>Ascomycota</taxon>
        <taxon>Pezizomycotina</taxon>
        <taxon>Eurotiomycetes</taxon>
        <taxon>Eurotiomycetidae</taxon>
        <taxon>Onygenales</taxon>
        <taxon>Ajellomycetaceae</taxon>
        <taxon>Blastomyces</taxon>
    </lineage>
</organism>
<evidence type="ECO:0000313" key="2">
    <source>
        <dbReference type="Proteomes" id="UP000002038"/>
    </source>
</evidence>
<keyword evidence="2" id="KW-1185">Reference proteome</keyword>
<accession>A0A179UM82</accession>
<sequence length="106" mass="12436">MCRLLCMKRAKKKKKKKSHSWVDTNNNSFLCTGNKNTKPPLGDKRDEMRDCLKQRASLLFGQHRQCRQTMPGRLMLRGFYRPCFNKTPSLISQVISPFISQRLFLT</sequence>
<evidence type="ECO:0000313" key="1">
    <source>
        <dbReference type="EMBL" id="OAT08329.1"/>
    </source>
</evidence>